<reference evidence="2 3" key="1">
    <citation type="submission" date="2023-09" db="EMBL/GenBank/DDBJ databases">
        <authorList>
            <person name="Rey-Velasco X."/>
        </authorList>
    </citation>
    <scope>NUCLEOTIDE SEQUENCE [LARGE SCALE GENOMIC DNA]</scope>
    <source>
        <strain evidence="2 3">W345</strain>
    </source>
</reference>
<keyword evidence="3" id="KW-1185">Reference proteome</keyword>
<dbReference type="RefSeq" id="WP_311364359.1">
    <property type="nucleotide sequence ID" value="NZ_JAVRIC010000006.1"/>
</dbReference>
<accession>A0ABU2WGG9</accession>
<gene>
    <name evidence="2" type="ORF">RM530_06240</name>
</gene>
<name>A0ABU2WGG9_9GAMM</name>
<feature type="active site" description="O-(5'-phospho-DNA)-serine intermediate" evidence="1">
    <location>
        <position position="12"/>
    </location>
</feature>
<dbReference type="EMBL" id="JAVRIC010000006">
    <property type="protein sequence ID" value="MDT0496965.1"/>
    <property type="molecule type" value="Genomic_DNA"/>
</dbReference>
<comment type="caution">
    <text evidence="2">The sequence shown here is derived from an EMBL/GenBank/DDBJ whole genome shotgun (WGS) entry which is preliminary data.</text>
</comment>
<evidence type="ECO:0000256" key="1">
    <source>
        <dbReference type="PROSITE-ProRule" id="PRU10137"/>
    </source>
</evidence>
<protein>
    <recommendedName>
        <fullName evidence="4">Resolvase/invertase-type recombinase catalytic domain-containing protein</fullName>
    </recommendedName>
</protein>
<organism evidence="2 3">
    <name type="scientific">Banduia mediterranea</name>
    <dbReference type="NCBI Taxonomy" id="3075609"/>
    <lineage>
        <taxon>Bacteria</taxon>
        <taxon>Pseudomonadati</taxon>
        <taxon>Pseudomonadota</taxon>
        <taxon>Gammaproteobacteria</taxon>
        <taxon>Nevskiales</taxon>
        <taxon>Algiphilaceae</taxon>
        <taxon>Banduia</taxon>
    </lineage>
</organism>
<dbReference type="InterPro" id="IPR006118">
    <property type="entry name" value="Recombinase_CS"/>
</dbReference>
<sequence length="168" mass="18376">MNGHRIGYVRVSSLDQNPCPLPAAGMARQSVLASRQTSSRLWTRFRIAARKVPGKAAIQRAVASSTAIETGKPIGAIEAQLRAKSNRFSSLKLVGTPSAVVQRPLARLYRQDVSKNTREAAVSLEKWVDEDQLRVSHGDHFGNCRLVASDRSARQQAVSRSNSASIRQ</sequence>
<evidence type="ECO:0000313" key="3">
    <source>
        <dbReference type="Proteomes" id="UP001254608"/>
    </source>
</evidence>
<dbReference type="PROSITE" id="PS00397">
    <property type="entry name" value="RECOMBINASES_1"/>
    <property type="match status" value="1"/>
</dbReference>
<evidence type="ECO:0000313" key="2">
    <source>
        <dbReference type="EMBL" id="MDT0496965.1"/>
    </source>
</evidence>
<evidence type="ECO:0008006" key="4">
    <source>
        <dbReference type="Google" id="ProtNLM"/>
    </source>
</evidence>
<dbReference type="Proteomes" id="UP001254608">
    <property type="component" value="Unassembled WGS sequence"/>
</dbReference>
<proteinExistence type="predicted"/>